<gene>
    <name evidence="2" type="ORF">FHS48_001059</name>
</gene>
<dbReference type="SUPFAM" id="SSF46785">
    <property type="entry name" value="Winged helix' DNA-binding domain"/>
    <property type="match status" value="1"/>
</dbReference>
<dbReference type="Gene3D" id="1.10.10.10">
    <property type="entry name" value="Winged helix-like DNA-binding domain superfamily/Winged helix DNA-binding domain"/>
    <property type="match status" value="1"/>
</dbReference>
<evidence type="ECO:0000256" key="1">
    <source>
        <dbReference type="ARBA" id="ARBA00023186"/>
    </source>
</evidence>
<comment type="caution">
    <text evidence="2">The sequence shown here is derived from an EMBL/GenBank/DDBJ whole genome shotgun (WGS) entry which is preliminary data.</text>
</comment>
<reference evidence="2 3" key="1">
    <citation type="submission" date="2020-08" db="EMBL/GenBank/DDBJ databases">
        <title>Genomic Encyclopedia of Type Strains, Phase IV (KMG-IV): sequencing the most valuable type-strain genomes for metagenomic binning, comparative biology and taxonomic classification.</title>
        <authorList>
            <person name="Goeker M."/>
        </authorList>
    </citation>
    <scope>NUCLEOTIDE SEQUENCE [LARGE SCALE GENOMIC DNA]</scope>
    <source>
        <strain evidence="2 3">DSM 11590</strain>
    </source>
</reference>
<organism evidence="2 3">
    <name type="scientific">Novispirillum itersonii</name>
    <name type="common">Aquaspirillum itersonii</name>
    <dbReference type="NCBI Taxonomy" id="189"/>
    <lineage>
        <taxon>Bacteria</taxon>
        <taxon>Pseudomonadati</taxon>
        <taxon>Pseudomonadota</taxon>
        <taxon>Alphaproteobacteria</taxon>
        <taxon>Rhodospirillales</taxon>
        <taxon>Novispirillaceae</taxon>
        <taxon>Novispirillum</taxon>
    </lineage>
</organism>
<evidence type="ECO:0000313" key="3">
    <source>
        <dbReference type="Proteomes" id="UP000544872"/>
    </source>
</evidence>
<dbReference type="InterPro" id="IPR036386">
    <property type="entry name" value="HscB_C_sf"/>
</dbReference>
<dbReference type="Pfam" id="PF14557">
    <property type="entry name" value="AphA_like"/>
    <property type="match status" value="1"/>
</dbReference>
<dbReference type="Gene3D" id="1.20.1280.20">
    <property type="entry name" value="HscB, C-terminal domain"/>
    <property type="match status" value="1"/>
</dbReference>
<protein>
    <submittedName>
        <fullName evidence="2">DNA-binding PadR family transcriptional regulator</fullName>
    </submittedName>
</protein>
<dbReference type="InterPro" id="IPR036390">
    <property type="entry name" value="WH_DNA-bd_sf"/>
</dbReference>
<dbReference type="Proteomes" id="UP000544872">
    <property type="component" value="Unassembled WGS sequence"/>
</dbReference>
<dbReference type="GO" id="GO:0003677">
    <property type="term" value="F:DNA binding"/>
    <property type="evidence" value="ECO:0007669"/>
    <property type="project" value="UniProtKB-KW"/>
</dbReference>
<proteinExistence type="predicted"/>
<sequence>MFADNTLTPREAVRLCTLGTIAAGPLHYSQLASSVRLFITRLSGPSLDLLGSSIELLRYEGLVEPVEGEGMEDDALLRISPAGEEAFHDLMTAPLRPASDLSKLITALKFRFLHLLPPAIQAEQIDLLIDTQETGLNRLADLRKAVTGEPGYMGDWLDEEIARAEHRLTWLEDLRDRAGQG</sequence>
<keyword evidence="2" id="KW-0238">DNA-binding</keyword>
<accession>A0A7W9ZDR9</accession>
<keyword evidence="1" id="KW-0143">Chaperone</keyword>
<dbReference type="RefSeq" id="WP_184262116.1">
    <property type="nucleotide sequence ID" value="NZ_JACIIX010000003.1"/>
</dbReference>
<dbReference type="InterPro" id="IPR036388">
    <property type="entry name" value="WH-like_DNA-bd_sf"/>
</dbReference>
<dbReference type="EMBL" id="JACIIX010000003">
    <property type="protein sequence ID" value="MBB6209651.1"/>
    <property type="molecule type" value="Genomic_DNA"/>
</dbReference>
<dbReference type="AlphaFoldDB" id="A0A7W9ZDR9"/>
<dbReference type="InterPro" id="IPR029434">
    <property type="entry name" value="Put_trans_reg"/>
</dbReference>
<keyword evidence="3" id="KW-1185">Reference proteome</keyword>
<name>A0A7W9ZDR9_NOVIT</name>
<dbReference type="GO" id="GO:0051259">
    <property type="term" value="P:protein complex oligomerization"/>
    <property type="evidence" value="ECO:0007669"/>
    <property type="project" value="InterPro"/>
</dbReference>
<evidence type="ECO:0000313" key="2">
    <source>
        <dbReference type="EMBL" id="MBB6209651.1"/>
    </source>
</evidence>